<dbReference type="InterPro" id="IPR025528">
    <property type="entry name" value="BrnA_antitoxin"/>
</dbReference>
<evidence type="ECO:0008006" key="3">
    <source>
        <dbReference type="Google" id="ProtNLM"/>
    </source>
</evidence>
<proteinExistence type="predicted"/>
<accession>A0AA35XCN2</accession>
<protein>
    <recommendedName>
        <fullName evidence="3">BrnA antitoxin of type II toxin-antitoxin system</fullName>
    </recommendedName>
</protein>
<comment type="caution">
    <text evidence="1">The sequence shown here is derived from an EMBL/GenBank/DDBJ whole genome shotgun (WGS) entry which is preliminary data.</text>
</comment>
<reference evidence="1" key="1">
    <citation type="submission" date="2023-03" db="EMBL/GenBank/DDBJ databases">
        <authorList>
            <person name="Steffen K."/>
            <person name="Cardenas P."/>
        </authorList>
    </citation>
    <scope>NUCLEOTIDE SEQUENCE</scope>
</reference>
<dbReference type="Proteomes" id="UP001174909">
    <property type="component" value="Unassembled WGS sequence"/>
</dbReference>
<gene>
    <name evidence="1" type="ORF">GBAR_LOCUS29413</name>
</gene>
<sequence>MRELNDDTHPTLSEDTAIDTGLAEALKVLGPNAEAIRAEMDRIYAEKPWPPPNENVAIWIDRDIVEYYQARGMEDWRERLNDTLRQAMRAEQDNDAKP</sequence>
<keyword evidence="2" id="KW-1185">Reference proteome</keyword>
<dbReference type="Pfam" id="PF14384">
    <property type="entry name" value="BrnA_antitoxin"/>
    <property type="match status" value="1"/>
</dbReference>
<evidence type="ECO:0000313" key="1">
    <source>
        <dbReference type="EMBL" id="CAI8053843.1"/>
    </source>
</evidence>
<organism evidence="1 2">
    <name type="scientific">Geodia barretti</name>
    <name type="common">Barrett's horny sponge</name>
    <dbReference type="NCBI Taxonomy" id="519541"/>
    <lineage>
        <taxon>Eukaryota</taxon>
        <taxon>Metazoa</taxon>
        <taxon>Porifera</taxon>
        <taxon>Demospongiae</taxon>
        <taxon>Heteroscleromorpha</taxon>
        <taxon>Tetractinellida</taxon>
        <taxon>Astrophorina</taxon>
        <taxon>Geodiidae</taxon>
        <taxon>Geodia</taxon>
    </lineage>
</organism>
<dbReference type="EMBL" id="CASHTH010004127">
    <property type="protein sequence ID" value="CAI8053843.1"/>
    <property type="molecule type" value="Genomic_DNA"/>
</dbReference>
<evidence type="ECO:0000313" key="2">
    <source>
        <dbReference type="Proteomes" id="UP001174909"/>
    </source>
</evidence>
<name>A0AA35XCN2_GEOBA</name>
<dbReference type="AlphaFoldDB" id="A0AA35XCN2"/>